<dbReference type="FunFam" id="2.30.30.30:FF:000007">
    <property type="entry name" value="Eukaryotic translation initiation factor 5A"/>
    <property type="match status" value="1"/>
</dbReference>
<reference evidence="10" key="1">
    <citation type="submission" date="2021-05" db="EMBL/GenBank/DDBJ databases">
        <authorList>
            <person name="Tigano A."/>
        </authorList>
    </citation>
    <scope>NUCLEOTIDE SEQUENCE</scope>
</reference>
<dbReference type="PROSITE" id="PS00302">
    <property type="entry name" value="IF5A_HYPUSINE"/>
    <property type="match status" value="1"/>
</dbReference>
<evidence type="ECO:0000256" key="3">
    <source>
        <dbReference type="ARBA" id="ARBA00006016"/>
    </source>
</evidence>
<dbReference type="GO" id="GO:0003723">
    <property type="term" value="F:RNA binding"/>
    <property type="evidence" value="ECO:0007669"/>
    <property type="project" value="UniProtKB-KW"/>
</dbReference>
<comment type="caution">
    <text evidence="10">The sequence shown here is derived from an EMBL/GenBank/DDBJ whole genome shotgun (WGS) entry which is preliminary data.</text>
</comment>
<dbReference type="Pfam" id="PF21485">
    <property type="entry name" value="IF5A-like_N"/>
    <property type="match status" value="1"/>
</dbReference>
<dbReference type="GO" id="GO:0005789">
    <property type="term" value="C:endoplasmic reticulum membrane"/>
    <property type="evidence" value="ECO:0007669"/>
    <property type="project" value="UniProtKB-SubCell"/>
</dbReference>
<evidence type="ECO:0000256" key="4">
    <source>
        <dbReference type="ARBA" id="ARBA00022490"/>
    </source>
</evidence>
<dbReference type="InterPro" id="IPR008991">
    <property type="entry name" value="Translation_prot_SH3-like_sf"/>
</dbReference>
<evidence type="ECO:0000256" key="6">
    <source>
        <dbReference type="ARBA" id="ARBA00022884"/>
    </source>
</evidence>
<proteinExistence type="inferred from homology"/>
<dbReference type="Gene3D" id="2.40.50.140">
    <property type="entry name" value="Nucleic acid-binding proteins"/>
    <property type="match status" value="1"/>
</dbReference>
<dbReference type="InterPro" id="IPR019769">
    <property type="entry name" value="Trans_elong_IF5A_hypusine_site"/>
</dbReference>
<evidence type="ECO:0000256" key="1">
    <source>
        <dbReference type="ARBA" id="ARBA00004397"/>
    </source>
</evidence>
<dbReference type="InterPro" id="IPR014722">
    <property type="entry name" value="Rib_uL2_dom2"/>
</dbReference>
<keyword evidence="7" id="KW-0648">Protein biosynthesis</keyword>
<dbReference type="GO" id="GO:0003746">
    <property type="term" value="F:translation elongation factor activity"/>
    <property type="evidence" value="ECO:0007669"/>
    <property type="project" value="UniProtKB-KW"/>
</dbReference>
<organism evidence="10 11">
    <name type="scientific">Menidia menidia</name>
    <name type="common">Atlantic silverside</name>
    <dbReference type="NCBI Taxonomy" id="238744"/>
    <lineage>
        <taxon>Eukaryota</taxon>
        <taxon>Metazoa</taxon>
        <taxon>Chordata</taxon>
        <taxon>Craniata</taxon>
        <taxon>Vertebrata</taxon>
        <taxon>Euteleostomi</taxon>
        <taxon>Actinopterygii</taxon>
        <taxon>Neopterygii</taxon>
        <taxon>Teleostei</taxon>
        <taxon>Neoteleostei</taxon>
        <taxon>Acanthomorphata</taxon>
        <taxon>Ovalentaria</taxon>
        <taxon>Atherinomorphae</taxon>
        <taxon>Atheriniformes</taxon>
        <taxon>Atherinopsidae</taxon>
        <taxon>Menidiinae</taxon>
        <taxon>Menidia</taxon>
    </lineage>
</organism>
<evidence type="ECO:0000259" key="9">
    <source>
        <dbReference type="SMART" id="SM01376"/>
    </source>
</evidence>
<evidence type="ECO:0000313" key="10">
    <source>
        <dbReference type="EMBL" id="CAG5929229.1"/>
    </source>
</evidence>
<accession>A0A8S4B4B9</accession>
<comment type="subcellular location">
    <subcellularLocation>
        <location evidence="2">Cytoplasm</location>
    </subcellularLocation>
    <subcellularLocation>
        <location evidence="1">Endoplasmic reticulum membrane</location>
        <topology evidence="1">Peripheral membrane protein</topology>
        <orientation evidence="1">Cytoplasmic side</orientation>
    </subcellularLocation>
</comment>
<dbReference type="PANTHER" id="PTHR11673">
    <property type="entry name" value="TRANSLATION INITIATION FACTOR 5A FAMILY MEMBER"/>
    <property type="match status" value="1"/>
</dbReference>
<dbReference type="GO" id="GO:0045901">
    <property type="term" value="P:positive regulation of translational elongation"/>
    <property type="evidence" value="ECO:0007669"/>
    <property type="project" value="InterPro"/>
</dbReference>
<keyword evidence="4" id="KW-0963">Cytoplasm</keyword>
<keyword evidence="6" id="KW-0694">RNA-binding</keyword>
<keyword evidence="8" id="KW-0385">Hypusine</keyword>
<keyword evidence="11" id="KW-1185">Reference proteome</keyword>
<dbReference type="InterPro" id="IPR001884">
    <property type="entry name" value="IF5A-like"/>
</dbReference>
<name>A0A8S4B4B9_9TELE</name>
<evidence type="ECO:0000256" key="7">
    <source>
        <dbReference type="ARBA" id="ARBA00022917"/>
    </source>
</evidence>
<gene>
    <name evidence="10" type="ORF">MMEN_LOCUS12866</name>
</gene>
<dbReference type="Proteomes" id="UP000677803">
    <property type="component" value="Unassembled WGS sequence"/>
</dbReference>
<keyword evidence="5" id="KW-0251">Elongation factor</keyword>
<sequence>MCPTPSQRDRGRGQCADTDTAPCAALQAALGNTRTNQAVNFSSALCHLQGTPVEVKTNQFQGNIQNPNVQMCHMCMRLVFGRTAGMADAELDFQTGDAGASATYPMQCSALRKNGFVVLKGRPCKIVEMSTSKTGKHGHAKVHLVGIDIFSGKKYEDICPSTHNMDVPNIKRMDYQLIGIQDGYLSLLQDSGEVREDLKIPDGDLGKEIESKHDAGEEILITVLNAMDEEAAIGIKALGK</sequence>
<evidence type="ECO:0000313" key="11">
    <source>
        <dbReference type="Proteomes" id="UP000677803"/>
    </source>
</evidence>
<dbReference type="Gene3D" id="2.30.30.30">
    <property type="match status" value="1"/>
</dbReference>
<evidence type="ECO:0000256" key="5">
    <source>
        <dbReference type="ARBA" id="ARBA00022768"/>
    </source>
</evidence>
<evidence type="ECO:0000256" key="2">
    <source>
        <dbReference type="ARBA" id="ARBA00004496"/>
    </source>
</evidence>
<protein>
    <submittedName>
        <fullName evidence="10">(Atlantic silverside) hypothetical protein</fullName>
    </submittedName>
</protein>
<dbReference type="AlphaFoldDB" id="A0A8S4B4B9"/>
<dbReference type="InterPro" id="IPR020189">
    <property type="entry name" value="IF5A_C"/>
</dbReference>
<dbReference type="EMBL" id="CAJRST010014446">
    <property type="protein sequence ID" value="CAG5929229.1"/>
    <property type="molecule type" value="Genomic_DNA"/>
</dbReference>
<evidence type="ECO:0000256" key="8">
    <source>
        <dbReference type="ARBA" id="ARBA00023071"/>
    </source>
</evidence>
<dbReference type="InterPro" id="IPR012340">
    <property type="entry name" value="NA-bd_OB-fold"/>
</dbReference>
<dbReference type="CDD" id="cd04468">
    <property type="entry name" value="S1_eIF5A"/>
    <property type="match status" value="1"/>
</dbReference>
<comment type="similarity">
    <text evidence="3">Belongs to the eIF-5A family.</text>
</comment>
<dbReference type="OrthoDB" id="9975114at2759"/>
<dbReference type="InterPro" id="IPR048670">
    <property type="entry name" value="IF5A-like_N"/>
</dbReference>
<dbReference type="Pfam" id="PF01287">
    <property type="entry name" value="eIF-5a"/>
    <property type="match status" value="1"/>
</dbReference>
<dbReference type="SMART" id="SM01376">
    <property type="entry name" value="eIF-5a"/>
    <property type="match status" value="1"/>
</dbReference>
<dbReference type="GO" id="GO:0043022">
    <property type="term" value="F:ribosome binding"/>
    <property type="evidence" value="ECO:0007669"/>
    <property type="project" value="InterPro"/>
</dbReference>
<feature type="domain" description="Translation initiation factor 5A C-terminal" evidence="9">
    <location>
        <begin position="169"/>
        <end position="236"/>
    </location>
</feature>
<dbReference type="GO" id="GO:0045905">
    <property type="term" value="P:positive regulation of translational termination"/>
    <property type="evidence" value="ECO:0007669"/>
    <property type="project" value="InterPro"/>
</dbReference>
<dbReference type="NCBIfam" id="TIGR00037">
    <property type="entry name" value="eIF_5A"/>
    <property type="match status" value="1"/>
</dbReference>
<dbReference type="SUPFAM" id="SSF50249">
    <property type="entry name" value="Nucleic acid-binding proteins"/>
    <property type="match status" value="1"/>
</dbReference>
<dbReference type="SUPFAM" id="SSF50104">
    <property type="entry name" value="Translation proteins SH3-like domain"/>
    <property type="match status" value="1"/>
</dbReference>
<dbReference type="FunFam" id="2.40.50.140:FF:000034">
    <property type="entry name" value="Eukaryotic translation initiation factor 5A"/>
    <property type="match status" value="1"/>
</dbReference>